<proteinExistence type="predicted"/>
<dbReference type="AlphaFoldDB" id="A0A5M6AEL9"/>
<gene>
    <name evidence="1" type="ORF">F2Y86_05440</name>
</gene>
<sequence length="171" mass="20597">MDAKEREQHKLKLIKTIITSPSYDMKELLATYALYLSNTPDTLYNISYYTDRIDDFIKRINDLPLKVKWFDSIFDKIKFVIDSHPLKDEFIFIFDELFAYTTSTFDIKKENVDVFRLDLVTPNKFSLRIRKEKSEIDFFFKYPDEKHKDIDILISNIKETILKYYPLSKDF</sequence>
<name>A0A5M6AEL9_9BACE</name>
<organism evidence="1 2">
    <name type="scientific">Bacteroides cellulosilyticus</name>
    <dbReference type="NCBI Taxonomy" id="246787"/>
    <lineage>
        <taxon>Bacteria</taxon>
        <taxon>Pseudomonadati</taxon>
        <taxon>Bacteroidota</taxon>
        <taxon>Bacteroidia</taxon>
        <taxon>Bacteroidales</taxon>
        <taxon>Bacteroidaceae</taxon>
        <taxon>Bacteroides</taxon>
    </lineage>
</organism>
<evidence type="ECO:0000313" key="2">
    <source>
        <dbReference type="Proteomes" id="UP000325055"/>
    </source>
</evidence>
<dbReference type="EMBL" id="VVYW01000004">
    <property type="protein sequence ID" value="KAA5410144.1"/>
    <property type="molecule type" value="Genomic_DNA"/>
</dbReference>
<accession>A0A5M6AEL9</accession>
<protein>
    <submittedName>
        <fullName evidence="1">Uncharacterized protein</fullName>
    </submittedName>
</protein>
<dbReference type="RefSeq" id="WP_007212975.1">
    <property type="nucleotide sequence ID" value="NZ_JADPCK010000033.1"/>
</dbReference>
<reference evidence="1 2" key="1">
    <citation type="journal article" date="2019" name="Nat. Med.">
        <title>A library of human gut bacterial isolates paired with longitudinal multiomics data enables mechanistic microbiome research.</title>
        <authorList>
            <person name="Poyet M."/>
            <person name="Groussin M."/>
            <person name="Gibbons S.M."/>
            <person name="Avila-Pacheco J."/>
            <person name="Jiang X."/>
            <person name="Kearney S.M."/>
            <person name="Perrotta A.R."/>
            <person name="Berdy B."/>
            <person name="Zhao S."/>
            <person name="Lieberman T.D."/>
            <person name="Swanson P.K."/>
            <person name="Smith M."/>
            <person name="Roesemann S."/>
            <person name="Alexander J.E."/>
            <person name="Rich S.A."/>
            <person name="Livny J."/>
            <person name="Vlamakis H."/>
            <person name="Clish C."/>
            <person name="Bullock K."/>
            <person name="Deik A."/>
            <person name="Scott J."/>
            <person name="Pierce K.A."/>
            <person name="Xavier R.J."/>
            <person name="Alm E.J."/>
        </authorList>
    </citation>
    <scope>NUCLEOTIDE SEQUENCE [LARGE SCALE GENOMIC DNA]</scope>
    <source>
        <strain evidence="1 2">BIOML-A7</strain>
    </source>
</reference>
<dbReference type="Proteomes" id="UP000325055">
    <property type="component" value="Unassembled WGS sequence"/>
</dbReference>
<comment type="caution">
    <text evidence="1">The sequence shown here is derived from an EMBL/GenBank/DDBJ whole genome shotgun (WGS) entry which is preliminary data.</text>
</comment>
<evidence type="ECO:0000313" key="1">
    <source>
        <dbReference type="EMBL" id="KAA5410144.1"/>
    </source>
</evidence>